<dbReference type="PANTHER" id="PTHR24347">
    <property type="entry name" value="SERINE/THREONINE-PROTEIN KINASE"/>
    <property type="match status" value="1"/>
</dbReference>
<protein>
    <submittedName>
        <fullName evidence="3">Calcium-dependent protein kinase 31</fullName>
    </submittedName>
</protein>
<comment type="caution">
    <text evidence="3">The sequence shown here is derived from an EMBL/GenBank/DDBJ whole genome shotgun (WGS) entry which is preliminary data.</text>
</comment>
<evidence type="ECO:0000313" key="4">
    <source>
        <dbReference type="Proteomes" id="UP000186817"/>
    </source>
</evidence>
<sequence>MNRFTGFGEEVPTYCCKPSSKRSAAMRFHAKRRWESATTSYQREQRWKAVVQDARWKYDISYIARGKDDCVGSGAFGQVRPCVELSSRADRCVKSIVKETWWTRPAVVQEIELLEMVSGNHPNIVEYYECFEEINVIHLVLEYCSKGNLSNVILSKRFKEGGETLTAKISYQIAGALQFLRDLQIVHRDVKPGSQAISMATHRVAEKWTITDCFSWQSRIMPSNLVFAEDEVVKLTDFGCACLADDAVQDLTDIKGTPIFFSPEIHQLPRGRGYSFPADMWALGICIYMMLCKGAHPFMKEGGALRTRDHHTGVFDVDWFTSWSARDALQWALMPHPGQRIQPNELMEHKWCYSHGLGGGTFSRSIRHKNVLDSHGNWVSIPN</sequence>
<organism evidence="3 4">
    <name type="scientific">Symbiodinium microadriaticum</name>
    <name type="common">Dinoflagellate</name>
    <name type="synonym">Zooxanthella microadriatica</name>
    <dbReference type="NCBI Taxonomy" id="2951"/>
    <lineage>
        <taxon>Eukaryota</taxon>
        <taxon>Sar</taxon>
        <taxon>Alveolata</taxon>
        <taxon>Dinophyceae</taxon>
        <taxon>Suessiales</taxon>
        <taxon>Symbiodiniaceae</taxon>
        <taxon>Symbiodinium</taxon>
    </lineage>
</organism>
<dbReference type="OrthoDB" id="40902at2759"/>
<evidence type="ECO:0000259" key="2">
    <source>
        <dbReference type="PROSITE" id="PS50011"/>
    </source>
</evidence>
<dbReference type="AlphaFoldDB" id="A0A1Q9CX36"/>
<keyword evidence="4" id="KW-1185">Reference proteome</keyword>
<dbReference type="Gene3D" id="1.10.510.10">
    <property type="entry name" value="Transferase(Phosphotransferase) domain 1"/>
    <property type="match status" value="1"/>
</dbReference>
<proteinExistence type="predicted"/>
<name>A0A1Q9CX36_SYMMI</name>
<dbReference type="Pfam" id="PF00069">
    <property type="entry name" value="Pkinase"/>
    <property type="match status" value="2"/>
</dbReference>
<keyword evidence="3" id="KW-0808">Transferase</keyword>
<dbReference type="SUPFAM" id="SSF56112">
    <property type="entry name" value="Protein kinase-like (PK-like)"/>
    <property type="match status" value="1"/>
</dbReference>
<dbReference type="InterPro" id="IPR017441">
    <property type="entry name" value="Protein_kinase_ATP_BS"/>
</dbReference>
<dbReference type="Proteomes" id="UP000186817">
    <property type="component" value="Unassembled WGS sequence"/>
</dbReference>
<gene>
    <name evidence="3" type="primary">CPK31</name>
    <name evidence="3" type="ORF">AK812_SmicGene31285</name>
</gene>
<dbReference type="PROSITE" id="PS00107">
    <property type="entry name" value="PROTEIN_KINASE_ATP"/>
    <property type="match status" value="1"/>
</dbReference>
<keyword evidence="3" id="KW-0418">Kinase</keyword>
<dbReference type="PROSITE" id="PS50011">
    <property type="entry name" value="PROTEIN_KINASE_DOM"/>
    <property type="match status" value="1"/>
</dbReference>
<reference evidence="3 4" key="1">
    <citation type="submission" date="2016-02" db="EMBL/GenBank/DDBJ databases">
        <title>Genome analysis of coral dinoflagellate symbionts highlights evolutionary adaptations to a symbiotic lifestyle.</title>
        <authorList>
            <person name="Aranda M."/>
            <person name="Li Y."/>
            <person name="Liew Y.J."/>
            <person name="Baumgarten S."/>
            <person name="Simakov O."/>
            <person name="Wilson M."/>
            <person name="Piel J."/>
            <person name="Ashoor H."/>
            <person name="Bougouffa S."/>
            <person name="Bajic V.B."/>
            <person name="Ryu T."/>
            <person name="Ravasi T."/>
            <person name="Bayer T."/>
            <person name="Micklem G."/>
            <person name="Kim H."/>
            <person name="Bhak J."/>
            <person name="Lajeunesse T.C."/>
            <person name="Voolstra C.R."/>
        </authorList>
    </citation>
    <scope>NUCLEOTIDE SEQUENCE [LARGE SCALE GENOMIC DNA]</scope>
    <source>
        <strain evidence="3 4">CCMP2467</strain>
    </source>
</reference>
<feature type="binding site" evidence="1">
    <location>
        <position position="98"/>
    </location>
    <ligand>
        <name>ATP</name>
        <dbReference type="ChEBI" id="CHEBI:30616"/>
    </ligand>
</feature>
<dbReference type="InterPro" id="IPR000719">
    <property type="entry name" value="Prot_kinase_dom"/>
</dbReference>
<evidence type="ECO:0000313" key="3">
    <source>
        <dbReference type="EMBL" id="OLP87490.1"/>
    </source>
</evidence>
<dbReference type="InterPro" id="IPR011009">
    <property type="entry name" value="Kinase-like_dom_sf"/>
</dbReference>
<dbReference type="GO" id="GO:0005524">
    <property type="term" value="F:ATP binding"/>
    <property type="evidence" value="ECO:0007669"/>
    <property type="project" value="UniProtKB-UniRule"/>
</dbReference>
<dbReference type="GO" id="GO:0004672">
    <property type="term" value="F:protein kinase activity"/>
    <property type="evidence" value="ECO:0007669"/>
    <property type="project" value="InterPro"/>
</dbReference>
<feature type="domain" description="Protein kinase" evidence="2">
    <location>
        <begin position="65"/>
        <end position="352"/>
    </location>
</feature>
<accession>A0A1Q9CX36</accession>
<dbReference type="Gene3D" id="3.30.200.20">
    <property type="entry name" value="Phosphorylase Kinase, domain 1"/>
    <property type="match status" value="1"/>
</dbReference>
<dbReference type="EMBL" id="LSRX01000858">
    <property type="protein sequence ID" value="OLP87490.1"/>
    <property type="molecule type" value="Genomic_DNA"/>
</dbReference>
<keyword evidence="1" id="KW-0067">ATP-binding</keyword>
<evidence type="ECO:0000256" key="1">
    <source>
        <dbReference type="PROSITE-ProRule" id="PRU10141"/>
    </source>
</evidence>
<keyword evidence="1" id="KW-0547">Nucleotide-binding</keyword>